<reference evidence="2 3" key="1">
    <citation type="journal article" date="2014" name="Genome Biol. Evol.">
        <title>Acetic acid bacteria genomes reveal functional traits for adaptation to life in insect guts.</title>
        <authorList>
            <person name="Chouaia B."/>
            <person name="Gaiarsa S."/>
            <person name="Crotti E."/>
            <person name="Comandatore F."/>
            <person name="Degli Esposti M."/>
            <person name="Ricci I."/>
            <person name="Alma A."/>
            <person name="Favia G."/>
            <person name="Bandi C."/>
            <person name="Daffonchio D."/>
        </authorList>
    </citation>
    <scope>NUCLEOTIDE SEQUENCE [LARGE SCALE GENOMIC DNA]</scope>
    <source>
        <strain evidence="2 3">SF2.1</strain>
    </source>
</reference>
<feature type="transmembrane region" description="Helical" evidence="1">
    <location>
        <begin position="37"/>
        <end position="55"/>
    </location>
</feature>
<dbReference type="PANTHER" id="PTHR40106:SF1">
    <property type="entry name" value="INNER MEMBRANE PROTEIN RCLC"/>
    <property type="match status" value="1"/>
</dbReference>
<dbReference type="GO" id="GO:1901530">
    <property type="term" value="P:response to hypochlorite"/>
    <property type="evidence" value="ECO:0007669"/>
    <property type="project" value="TreeGrafter"/>
</dbReference>
<sequence length="179" mass="19557">MATQTCARTATGGGPTRLIRECRVAERGDGSHRPLALLRWVMVLIFLCFGIQKFTPQSAHGIAIYIANSPFVSWLMVFGIRGEANVLGCVELFIATLLVLGAFVPVISAIGSLMAAGTFAITWSFFFTTPGVVRWSFSSDPIAWNLMGEFLFKDVALFCICFTLFLASLPKRPLPDQVS</sequence>
<proteinExistence type="predicted"/>
<dbReference type="PANTHER" id="PTHR40106">
    <property type="entry name" value="INNER MEMBRANE PROTEIN RCLC"/>
    <property type="match status" value="1"/>
</dbReference>
<protein>
    <recommendedName>
        <fullName evidence="4">DUF417 family protein</fullName>
    </recommendedName>
</protein>
<dbReference type="AlphaFoldDB" id="A0A060QFI8"/>
<reference evidence="2 3" key="2">
    <citation type="journal article" date="2014" name="PLoS ONE">
        <title>Evolution of mitochondria reconstructed from the energy metabolism of living bacteria.</title>
        <authorList>
            <person name="Degli Esposti M."/>
            <person name="Chouaia B."/>
            <person name="Comandatore F."/>
            <person name="Crotti E."/>
            <person name="Sassera D."/>
            <person name="Lievens P.M."/>
            <person name="Daffonchio D."/>
            <person name="Bandi C."/>
        </authorList>
    </citation>
    <scope>NUCLEOTIDE SEQUENCE [LARGE SCALE GENOMIC DNA]</scope>
    <source>
        <strain evidence="2 3">SF2.1</strain>
    </source>
</reference>
<keyword evidence="1" id="KW-0812">Transmembrane</keyword>
<dbReference type="InterPro" id="IPR007339">
    <property type="entry name" value="RclC-like"/>
</dbReference>
<dbReference type="Pfam" id="PF04224">
    <property type="entry name" value="DUF417"/>
    <property type="match status" value="2"/>
</dbReference>
<dbReference type="RefSeq" id="WP_081866808.1">
    <property type="nucleotide sequence ID" value="NZ_CBLX010000009.1"/>
</dbReference>
<name>A0A060QFI8_9PROT</name>
<feature type="transmembrane region" description="Helical" evidence="1">
    <location>
        <begin position="61"/>
        <end position="80"/>
    </location>
</feature>
<evidence type="ECO:0000313" key="3">
    <source>
        <dbReference type="Proteomes" id="UP000027583"/>
    </source>
</evidence>
<gene>
    <name evidence="2" type="ORF">ASAP_1620</name>
</gene>
<comment type="caution">
    <text evidence="2">The sequence shown here is derived from an EMBL/GenBank/DDBJ whole genome shotgun (WGS) entry which is preliminary data.</text>
</comment>
<organism evidence="2 3">
    <name type="scientific">Asaia bogorensis</name>
    <dbReference type="NCBI Taxonomy" id="91915"/>
    <lineage>
        <taxon>Bacteria</taxon>
        <taxon>Pseudomonadati</taxon>
        <taxon>Pseudomonadota</taxon>
        <taxon>Alphaproteobacteria</taxon>
        <taxon>Acetobacterales</taxon>
        <taxon>Acetobacteraceae</taxon>
        <taxon>Asaia</taxon>
    </lineage>
</organism>
<dbReference type="EMBL" id="CBLX010000009">
    <property type="protein sequence ID" value="CDG39665.1"/>
    <property type="molecule type" value="Genomic_DNA"/>
</dbReference>
<dbReference type="eggNOG" id="COG3059">
    <property type="taxonomic scope" value="Bacteria"/>
</dbReference>
<dbReference type="GO" id="GO:0005886">
    <property type="term" value="C:plasma membrane"/>
    <property type="evidence" value="ECO:0007669"/>
    <property type="project" value="TreeGrafter"/>
</dbReference>
<accession>A0A060QFI8</accession>
<evidence type="ECO:0000313" key="2">
    <source>
        <dbReference type="EMBL" id="CDG39665.1"/>
    </source>
</evidence>
<keyword evidence="1" id="KW-0472">Membrane</keyword>
<evidence type="ECO:0008006" key="4">
    <source>
        <dbReference type="Google" id="ProtNLM"/>
    </source>
</evidence>
<keyword evidence="1" id="KW-1133">Transmembrane helix</keyword>
<feature type="transmembrane region" description="Helical" evidence="1">
    <location>
        <begin position="92"/>
        <end position="122"/>
    </location>
</feature>
<dbReference type="Proteomes" id="UP000027583">
    <property type="component" value="Unassembled WGS sequence"/>
</dbReference>
<feature type="transmembrane region" description="Helical" evidence="1">
    <location>
        <begin position="142"/>
        <end position="167"/>
    </location>
</feature>
<evidence type="ECO:0000256" key="1">
    <source>
        <dbReference type="SAM" id="Phobius"/>
    </source>
</evidence>